<dbReference type="KEGG" id="dmo:Dmoj_GI26043"/>
<dbReference type="EMBL" id="CH933813">
    <property type="protein sequence ID" value="KRG07356.1"/>
    <property type="molecule type" value="Genomic_DNA"/>
</dbReference>
<dbReference type="Pfam" id="PF07645">
    <property type="entry name" value="EGF_CA"/>
    <property type="match status" value="1"/>
</dbReference>
<keyword evidence="1 5" id="KW-0245">EGF-like domain</keyword>
<dbReference type="PANTHER" id="PTHR24034">
    <property type="entry name" value="EGF-LIKE DOMAIN-CONTAINING PROTEIN"/>
    <property type="match status" value="1"/>
</dbReference>
<name>A0A0Q9XFM6_DROMO</name>
<keyword evidence="7" id="KW-0812">Transmembrane</keyword>
<dbReference type="InterPro" id="IPR009030">
    <property type="entry name" value="Growth_fac_rcpt_cys_sf"/>
</dbReference>
<dbReference type="PROSITE" id="PS50026">
    <property type="entry name" value="EGF_3"/>
    <property type="match status" value="1"/>
</dbReference>
<dbReference type="InterPro" id="IPR000082">
    <property type="entry name" value="SEA_dom"/>
</dbReference>
<reference evidence="10 11" key="1">
    <citation type="journal article" date="2007" name="Nature">
        <title>Evolution of genes and genomes on the Drosophila phylogeny.</title>
        <authorList>
            <consortium name="Drosophila 12 Genomes Consortium"/>
            <person name="Clark A.G."/>
            <person name="Eisen M.B."/>
            <person name="Smith D.R."/>
            <person name="Bergman C.M."/>
            <person name="Oliver B."/>
            <person name="Markow T.A."/>
            <person name="Kaufman T.C."/>
            <person name="Kellis M."/>
            <person name="Gelbart W."/>
            <person name="Iyer V.N."/>
            <person name="Pollard D.A."/>
            <person name="Sackton T.B."/>
            <person name="Larracuente A.M."/>
            <person name="Singh N.D."/>
            <person name="Abad J.P."/>
            <person name="Abt D.N."/>
            <person name="Adryan B."/>
            <person name="Aguade M."/>
            <person name="Akashi H."/>
            <person name="Anderson W.W."/>
            <person name="Aquadro C.F."/>
            <person name="Ardell D.H."/>
            <person name="Arguello R."/>
            <person name="Artieri C.G."/>
            <person name="Barbash D.A."/>
            <person name="Barker D."/>
            <person name="Barsanti P."/>
            <person name="Batterham P."/>
            <person name="Batzoglou S."/>
            <person name="Begun D."/>
            <person name="Bhutkar A."/>
            <person name="Blanco E."/>
            <person name="Bosak S.A."/>
            <person name="Bradley R.K."/>
            <person name="Brand A.D."/>
            <person name="Brent M.R."/>
            <person name="Brooks A.N."/>
            <person name="Brown R.H."/>
            <person name="Butlin R.K."/>
            <person name="Caggese C."/>
            <person name="Calvi B.R."/>
            <person name="Bernardo de Carvalho A."/>
            <person name="Caspi A."/>
            <person name="Castrezana S."/>
            <person name="Celniker S.E."/>
            <person name="Chang J.L."/>
            <person name="Chapple C."/>
            <person name="Chatterji S."/>
            <person name="Chinwalla A."/>
            <person name="Civetta A."/>
            <person name="Clifton S.W."/>
            <person name="Comeron J.M."/>
            <person name="Costello J.C."/>
            <person name="Coyne J.A."/>
            <person name="Daub J."/>
            <person name="David R.G."/>
            <person name="Delcher A.L."/>
            <person name="Delehaunty K."/>
            <person name="Do C.B."/>
            <person name="Ebling H."/>
            <person name="Edwards K."/>
            <person name="Eickbush T."/>
            <person name="Evans J.D."/>
            <person name="Filipski A."/>
            <person name="Findeiss S."/>
            <person name="Freyhult E."/>
            <person name="Fulton L."/>
            <person name="Fulton R."/>
            <person name="Garcia A.C."/>
            <person name="Gardiner A."/>
            <person name="Garfield D.A."/>
            <person name="Garvin B.E."/>
            <person name="Gibson G."/>
            <person name="Gilbert D."/>
            <person name="Gnerre S."/>
            <person name="Godfrey J."/>
            <person name="Good R."/>
            <person name="Gotea V."/>
            <person name="Gravely B."/>
            <person name="Greenberg A.J."/>
            <person name="Griffiths-Jones S."/>
            <person name="Gross S."/>
            <person name="Guigo R."/>
            <person name="Gustafson E.A."/>
            <person name="Haerty W."/>
            <person name="Hahn M.W."/>
            <person name="Halligan D.L."/>
            <person name="Halpern A.L."/>
            <person name="Halter G.M."/>
            <person name="Han M.V."/>
            <person name="Heger A."/>
            <person name="Hillier L."/>
            <person name="Hinrichs A.S."/>
            <person name="Holmes I."/>
            <person name="Hoskins R.A."/>
            <person name="Hubisz M.J."/>
            <person name="Hultmark D."/>
            <person name="Huntley M.A."/>
            <person name="Jaffe D.B."/>
            <person name="Jagadeeshan S."/>
            <person name="Jeck W.R."/>
            <person name="Johnson J."/>
            <person name="Jones C.D."/>
            <person name="Jordan W.C."/>
            <person name="Karpen G.H."/>
            <person name="Kataoka E."/>
            <person name="Keightley P.D."/>
            <person name="Kheradpour P."/>
            <person name="Kirkness E.F."/>
            <person name="Koerich L.B."/>
            <person name="Kristiansen K."/>
            <person name="Kudrna D."/>
            <person name="Kulathinal R.J."/>
            <person name="Kumar S."/>
            <person name="Kwok R."/>
            <person name="Lander E."/>
            <person name="Langley C.H."/>
            <person name="Lapoint R."/>
            <person name="Lazzaro B.P."/>
            <person name="Lee S.J."/>
            <person name="Levesque L."/>
            <person name="Li R."/>
            <person name="Lin C.F."/>
            <person name="Lin M.F."/>
            <person name="Lindblad-Toh K."/>
            <person name="Llopart A."/>
            <person name="Long M."/>
            <person name="Low L."/>
            <person name="Lozovsky E."/>
            <person name="Lu J."/>
            <person name="Luo M."/>
            <person name="Machado C.A."/>
            <person name="Makalowski W."/>
            <person name="Marzo M."/>
            <person name="Matsuda M."/>
            <person name="Matzkin L."/>
            <person name="McAllister B."/>
            <person name="McBride C.S."/>
            <person name="McKernan B."/>
            <person name="McKernan K."/>
            <person name="Mendez-Lago M."/>
            <person name="Minx P."/>
            <person name="Mollenhauer M.U."/>
            <person name="Montooth K."/>
            <person name="Mount S.M."/>
            <person name="Mu X."/>
            <person name="Myers E."/>
            <person name="Negre B."/>
            <person name="Newfeld S."/>
            <person name="Nielsen R."/>
            <person name="Noor M.A."/>
            <person name="O'Grady P."/>
            <person name="Pachter L."/>
            <person name="Papaceit M."/>
            <person name="Parisi M.J."/>
            <person name="Parisi M."/>
            <person name="Parts L."/>
            <person name="Pedersen J.S."/>
            <person name="Pesole G."/>
            <person name="Phillippy A.M."/>
            <person name="Ponting C.P."/>
            <person name="Pop M."/>
            <person name="Porcelli D."/>
            <person name="Powell J.R."/>
            <person name="Prohaska S."/>
            <person name="Pruitt K."/>
            <person name="Puig M."/>
            <person name="Quesneville H."/>
            <person name="Ram K.R."/>
            <person name="Rand D."/>
            <person name="Rasmussen M.D."/>
            <person name="Reed L.K."/>
            <person name="Reenan R."/>
            <person name="Reily A."/>
            <person name="Remington K.A."/>
            <person name="Rieger T.T."/>
            <person name="Ritchie M.G."/>
            <person name="Robin C."/>
            <person name="Rogers Y.H."/>
            <person name="Rohde C."/>
            <person name="Rozas J."/>
            <person name="Rubenfield M.J."/>
            <person name="Ruiz A."/>
            <person name="Russo S."/>
            <person name="Salzberg S.L."/>
            <person name="Sanchez-Gracia A."/>
            <person name="Saranga D.J."/>
            <person name="Sato H."/>
            <person name="Schaeffer S.W."/>
            <person name="Schatz M.C."/>
            <person name="Schlenke T."/>
            <person name="Schwartz R."/>
            <person name="Segarra C."/>
            <person name="Singh R.S."/>
            <person name="Sirot L."/>
            <person name="Sirota M."/>
            <person name="Sisneros N.B."/>
            <person name="Smith C.D."/>
            <person name="Smith T.F."/>
            <person name="Spieth J."/>
            <person name="Stage D.E."/>
            <person name="Stark A."/>
            <person name="Stephan W."/>
            <person name="Strausberg R.L."/>
            <person name="Strempel S."/>
            <person name="Sturgill D."/>
            <person name="Sutton G."/>
            <person name="Sutton G.G."/>
            <person name="Tao W."/>
            <person name="Teichmann S."/>
            <person name="Tobari Y.N."/>
            <person name="Tomimura Y."/>
            <person name="Tsolas J.M."/>
            <person name="Valente V.L."/>
            <person name="Venter E."/>
            <person name="Venter J.C."/>
            <person name="Vicario S."/>
            <person name="Vieira F.G."/>
            <person name="Vilella A.J."/>
            <person name="Villasante A."/>
            <person name="Walenz B."/>
            <person name="Wang J."/>
            <person name="Wasserman M."/>
            <person name="Watts T."/>
            <person name="Wilson D."/>
            <person name="Wilson R.K."/>
            <person name="Wing R.A."/>
            <person name="Wolfner M.F."/>
            <person name="Wong A."/>
            <person name="Wong G.K."/>
            <person name="Wu C.I."/>
            <person name="Wu G."/>
            <person name="Yamamoto D."/>
            <person name="Yang H.P."/>
            <person name="Yang S.P."/>
            <person name="Yorke J.A."/>
            <person name="Yoshida K."/>
            <person name="Zdobnov E."/>
            <person name="Zhang P."/>
            <person name="Zhang Y."/>
            <person name="Zimin A.V."/>
            <person name="Baldwin J."/>
            <person name="Abdouelleil A."/>
            <person name="Abdulkadir J."/>
            <person name="Abebe A."/>
            <person name="Abera B."/>
            <person name="Abreu J."/>
            <person name="Acer S.C."/>
            <person name="Aftuck L."/>
            <person name="Alexander A."/>
            <person name="An P."/>
            <person name="Anderson E."/>
            <person name="Anderson S."/>
            <person name="Arachi H."/>
            <person name="Azer M."/>
            <person name="Bachantsang P."/>
            <person name="Barry A."/>
            <person name="Bayul T."/>
            <person name="Berlin A."/>
            <person name="Bessette D."/>
            <person name="Bloom T."/>
            <person name="Blye J."/>
            <person name="Boguslavskiy L."/>
            <person name="Bonnet C."/>
            <person name="Boukhgalter B."/>
            <person name="Bourzgui I."/>
            <person name="Brown A."/>
            <person name="Cahill P."/>
            <person name="Channer S."/>
            <person name="Cheshatsang Y."/>
            <person name="Chuda L."/>
            <person name="Citroen M."/>
            <person name="Collymore A."/>
            <person name="Cooke P."/>
            <person name="Costello M."/>
            <person name="D'Aco K."/>
            <person name="Daza R."/>
            <person name="De Haan G."/>
            <person name="DeGray S."/>
            <person name="DeMaso C."/>
            <person name="Dhargay N."/>
            <person name="Dooley K."/>
            <person name="Dooley E."/>
            <person name="Doricent M."/>
            <person name="Dorje P."/>
            <person name="Dorjee K."/>
            <person name="Dupes A."/>
            <person name="Elong R."/>
            <person name="Falk J."/>
            <person name="Farina A."/>
            <person name="Faro S."/>
            <person name="Ferguson D."/>
            <person name="Fisher S."/>
            <person name="Foley C.D."/>
            <person name="Franke A."/>
            <person name="Friedrich D."/>
            <person name="Gadbois L."/>
            <person name="Gearin G."/>
            <person name="Gearin C.R."/>
            <person name="Giannoukos G."/>
            <person name="Goode T."/>
            <person name="Graham J."/>
            <person name="Grandbois E."/>
            <person name="Grewal S."/>
            <person name="Gyaltsen K."/>
            <person name="Hafez N."/>
            <person name="Hagos B."/>
            <person name="Hall J."/>
            <person name="Henson C."/>
            <person name="Hollinger A."/>
            <person name="Honan T."/>
            <person name="Huard M.D."/>
            <person name="Hughes L."/>
            <person name="Hurhula B."/>
            <person name="Husby M.E."/>
            <person name="Kamat A."/>
            <person name="Kanga B."/>
            <person name="Kashin S."/>
            <person name="Khazanovich D."/>
            <person name="Kisner P."/>
            <person name="Lance K."/>
            <person name="Lara M."/>
            <person name="Lee W."/>
            <person name="Lennon N."/>
            <person name="Letendre F."/>
            <person name="LeVine R."/>
            <person name="Lipovsky A."/>
            <person name="Liu X."/>
            <person name="Liu J."/>
            <person name="Liu S."/>
            <person name="Lokyitsang T."/>
            <person name="Lokyitsang Y."/>
            <person name="Lubonja R."/>
            <person name="Lui A."/>
            <person name="MacDonald P."/>
            <person name="Magnisalis V."/>
            <person name="Maru K."/>
            <person name="Matthews C."/>
            <person name="McCusker W."/>
            <person name="McDonough S."/>
            <person name="Mehta T."/>
            <person name="Meldrim J."/>
            <person name="Meneus L."/>
            <person name="Mihai O."/>
            <person name="Mihalev A."/>
            <person name="Mihova T."/>
            <person name="Mittelman R."/>
            <person name="Mlenga V."/>
            <person name="Montmayeur A."/>
            <person name="Mulrain L."/>
            <person name="Navidi A."/>
            <person name="Naylor J."/>
            <person name="Negash T."/>
            <person name="Nguyen T."/>
            <person name="Nguyen N."/>
            <person name="Nicol R."/>
            <person name="Norbu C."/>
            <person name="Norbu N."/>
            <person name="Novod N."/>
            <person name="O'Neill B."/>
            <person name="Osman S."/>
            <person name="Markiewicz E."/>
            <person name="Oyono O.L."/>
            <person name="Patti C."/>
            <person name="Phunkhang P."/>
            <person name="Pierre F."/>
            <person name="Priest M."/>
            <person name="Raghuraman S."/>
            <person name="Rege F."/>
            <person name="Reyes R."/>
            <person name="Rise C."/>
            <person name="Rogov P."/>
            <person name="Ross K."/>
            <person name="Ryan E."/>
            <person name="Settipalli S."/>
            <person name="Shea T."/>
            <person name="Sherpa N."/>
            <person name="Shi L."/>
            <person name="Shih D."/>
            <person name="Sparrow T."/>
            <person name="Spaulding J."/>
            <person name="Stalker J."/>
            <person name="Stange-Thomann N."/>
            <person name="Stavropoulos S."/>
            <person name="Stone C."/>
            <person name="Strader C."/>
            <person name="Tesfaye S."/>
            <person name="Thomson T."/>
            <person name="Thoulutsang Y."/>
            <person name="Thoulutsang D."/>
            <person name="Topham K."/>
            <person name="Topping I."/>
            <person name="Tsamla T."/>
            <person name="Vassiliev H."/>
            <person name="Vo A."/>
            <person name="Wangchuk T."/>
            <person name="Wangdi T."/>
            <person name="Weiand M."/>
            <person name="Wilkinson J."/>
            <person name="Wilson A."/>
            <person name="Yadav S."/>
            <person name="Young G."/>
            <person name="Yu Q."/>
            <person name="Zembek L."/>
            <person name="Zhong D."/>
            <person name="Zimmer A."/>
            <person name="Zwirko Z."/>
            <person name="Jaffe D.B."/>
            <person name="Alvarez P."/>
            <person name="Brockman W."/>
            <person name="Butler J."/>
            <person name="Chin C."/>
            <person name="Gnerre S."/>
            <person name="Grabherr M."/>
            <person name="Kleber M."/>
            <person name="Mauceli E."/>
            <person name="MacCallum I."/>
        </authorList>
    </citation>
    <scope>NUCLEOTIDE SEQUENCE [LARGE SCALE GENOMIC DNA]</scope>
    <source>
        <strain evidence="11">Tucson 15081-1352.22</strain>
    </source>
</reference>
<accession>A0A0Q9XFM6</accession>
<dbReference type="CDD" id="cd00054">
    <property type="entry name" value="EGF_CA"/>
    <property type="match status" value="1"/>
</dbReference>
<feature type="domain" description="SEA" evidence="8">
    <location>
        <begin position="226"/>
        <end position="352"/>
    </location>
</feature>
<dbReference type="SMART" id="SM00179">
    <property type="entry name" value="EGF_CA"/>
    <property type="match status" value="1"/>
</dbReference>
<dbReference type="PROSITE" id="PS00022">
    <property type="entry name" value="EGF_1"/>
    <property type="match status" value="1"/>
</dbReference>
<dbReference type="PROSITE" id="PS50024">
    <property type="entry name" value="SEA"/>
    <property type="match status" value="1"/>
</dbReference>
<evidence type="ECO:0000313" key="11">
    <source>
        <dbReference type="Proteomes" id="UP000009192"/>
    </source>
</evidence>
<organism evidence="10 11">
    <name type="scientific">Drosophila mojavensis</name>
    <name type="common">Fruit fly</name>
    <dbReference type="NCBI Taxonomy" id="7230"/>
    <lineage>
        <taxon>Eukaryota</taxon>
        <taxon>Metazoa</taxon>
        <taxon>Ecdysozoa</taxon>
        <taxon>Arthropoda</taxon>
        <taxon>Hexapoda</taxon>
        <taxon>Insecta</taxon>
        <taxon>Pterygota</taxon>
        <taxon>Neoptera</taxon>
        <taxon>Endopterygota</taxon>
        <taxon>Diptera</taxon>
        <taxon>Brachycera</taxon>
        <taxon>Muscomorpha</taxon>
        <taxon>Ephydroidea</taxon>
        <taxon>Drosophilidae</taxon>
        <taxon>Drosophila</taxon>
    </lineage>
</organism>
<evidence type="ECO:0000256" key="3">
    <source>
        <dbReference type="ARBA" id="ARBA00022737"/>
    </source>
</evidence>
<dbReference type="PROSITE" id="PS00010">
    <property type="entry name" value="ASX_HYDROXYL"/>
    <property type="match status" value="1"/>
</dbReference>
<keyword evidence="7" id="KW-0472">Membrane</keyword>
<evidence type="ECO:0000256" key="7">
    <source>
        <dbReference type="SAM" id="Phobius"/>
    </source>
</evidence>
<dbReference type="PROSITE" id="PS01187">
    <property type="entry name" value="EGF_CA"/>
    <property type="match status" value="1"/>
</dbReference>
<feature type="region of interest" description="Disordered" evidence="6">
    <location>
        <begin position="492"/>
        <end position="539"/>
    </location>
</feature>
<dbReference type="InterPro" id="IPR001881">
    <property type="entry name" value="EGF-like_Ca-bd_dom"/>
</dbReference>
<evidence type="ECO:0000313" key="10">
    <source>
        <dbReference type="EMBL" id="KRG07356.1"/>
    </source>
</evidence>
<evidence type="ECO:0000259" key="8">
    <source>
        <dbReference type="PROSITE" id="PS50024"/>
    </source>
</evidence>
<dbReference type="GO" id="GO:0005509">
    <property type="term" value="F:calcium ion binding"/>
    <property type="evidence" value="ECO:0007669"/>
    <property type="project" value="InterPro"/>
</dbReference>
<dbReference type="PANTHER" id="PTHR24034:SF209">
    <property type="entry name" value="EGF-LIKE DOMAIN-CONTAINING PROTEIN"/>
    <property type="match status" value="1"/>
</dbReference>
<dbReference type="SMART" id="SM00181">
    <property type="entry name" value="EGF"/>
    <property type="match status" value="3"/>
</dbReference>
<feature type="domain" description="EGF-like" evidence="9">
    <location>
        <begin position="349"/>
        <end position="388"/>
    </location>
</feature>
<feature type="compositionally biased region" description="Low complexity" evidence="6">
    <location>
        <begin position="492"/>
        <end position="502"/>
    </location>
</feature>
<dbReference type="SUPFAM" id="SSF57184">
    <property type="entry name" value="Growth factor receptor domain"/>
    <property type="match status" value="1"/>
</dbReference>
<dbReference type="InterPro" id="IPR018097">
    <property type="entry name" value="EGF_Ca-bd_CS"/>
</dbReference>
<evidence type="ECO:0000256" key="4">
    <source>
        <dbReference type="ARBA" id="ARBA00023157"/>
    </source>
</evidence>
<keyword evidence="3" id="KW-0677">Repeat</keyword>
<dbReference type="InParanoid" id="A0A0Q9XFM6"/>
<dbReference type="FunFam" id="2.10.25.10:FF:000038">
    <property type="entry name" value="Fibrillin 2"/>
    <property type="match status" value="1"/>
</dbReference>
<sequence>MEKISSTKISMGNLNSNTFFNKITTIRPNENFLKNKSITSKTIKSSSSRIAGSEKEIITQLPNTLIYMPTLMDTKEILTTTKTKLLDYIGDKSNTYAIIPNNTIKLDFRPDMSSILIVMTKANSNENSEIIDPEIPLDNVTNITFYTPTRDEEIQPPINSNNVLLGGILIETPPKTLSGPITSPKTCNPACKPNRNEICTNISEFVSHCQCRLGFARMFPDRPCKPTYTFELRMPITRVGSYLLKFNDEPLSDSLNQNRYLRSIIVDAIDRMIMQSDFRDIYYGVQSKEFNSRKDAAVLGSFLLKLSENSDLKRLESVFRKYLRQSNYSVGGTELYTSKEDINSLTVKDFDECAHDDFNDCFVHAHCFNLVGSYTCSCPDGYVDTSDNPVYPGRHCSDEIIGCDKCNYHGHCVTSNIILNETSVCECFAWHAGAKCQLNLKILLISLIAIGTVFILLVVCTLLIYTKRKTYGGTRTIPIFINTSNYHPSMLTSSSNKSELSSVAHMRKSSMDKRNILSDSNSESSHNAEQYSTFKESEKAVQSDRSLTVMIPRAKYYHPSVLPHTQQLTQHELTLSEVDSTPLSKATQNDIKTKYKIADPPVKSSSKECGALVSAGFEVSAIVSDRPAQLNNTMIDCKKNAATTDCESSQAQQMSIESLKDLLDSKEDFHRMQSWMRNIHSTEISADIRSFDETTVHPVTKSIHLCFEKRTRSNTIEEANTMAERDLGSTFLLPHTHLYKPEKLESDLSGFDSL</sequence>
<keyword evidence="2" id="KW-0732">Signal</keyword>
<feature type="transmembrane region" description="Helical" evidence="7">
    <location>
        <begin position="442"/>
        <end position="465"/>
    </location>
</feature>
<dbReference type="InterPro" id="IPR050751">
    <property type="entry name" value="ECM_structural_protein"/>
</dbReference>
<dbReference type="AlphaFoldDB" id="A0A0Q9XFM6"/>
<evidence type="ECO:0000256" key="2">
    <source>
        <dbReference type="ARBA" id="ARBA00022729"/>
    </source>
</evidence>
<proteinExistence type="predicted"/>
<evidence type="ECO:0000256" key="1">
    <source>
        <dbReference type="ARBA" id="ARBA00022536"/>
    </source>
</evidence>
<gene>
    <name evidence="10" type="primary">Dmoj\GI26043</name>
    <name evidence="10" type="ORF">Dmoj_GI26043</name>
</gene>
<dbReference type="InterPro" id="IPR000742">
    <property type="entry name" value="EGF"/>
</dbReference>
<keyword evidence="4" id="KW-1015">Disulfide bond</keyword>
<dbReference type="InterPro" id="IPR049883">
    <property type="entry name" value="NOTCH1_EGF-like"/>
</dbReference>
<dbReference type="Gene3D" id="2.10.25.10">
    <property type="entry name" value="Laminin"/>
    <property type="match status" value="1"/>
</dbReference>
<keyword evidence="11" id="KW-1185">Reference proteome</keyword>
<evidence type="ECO:0008006" key="12">
    <source>
        <dbReference type="Google" id="ProtNLM"/>
    </source>
</evidence>
<dbReference type="Proteomes" id="UP000009192">
    <property type="component" value="Unassembled WGS sequence"/>
</dbReference>
<evidence type="ECO:0000256" key="5">
    <source>
        <dbReference type="PROSITE-ProRule" id="PRU00076"/>
    </source>
</evidence>
<comment type="caution">
    <text evidence="5">Lacks conserved residue(s) required for the propagation of feature annotation.</text>
</comment>
<dbReference type="OrthoDB" id="10040649at2759"/>
<feature type="compositionally biased region" description="Polar residues" evidence="6">
    <location>
        <begin position="517"/>
        <end position="534"/>
    </location>
</feature>
<evidence type="ECO:0000256" key="6">
    <source>
        <dbReference type="SAM" id="MobiDB-lite"/>
    </source>
</evidence>
<evidence type="ECO:0000259" key="9">
    <source>
        <dbReference type="PROSITE" id="PS50026"/>
    </source>
</evidence>
<dbReference type="InterPro" id="IPR000152">
    <property type="entry name" value="EGF-type_Asp/Asn_hydroxyl_site"/>
</dbReference>
<protein>
    <recommendedName>
        <fullName evidence="12">63 kDa sperm flagellar membrane protein</fullName>
    </recommendedName>
</protein>
<keyword evidence="7" id="KW-1133">Transmembrane helix</keyword>